<reference evidence="3" key="1">
    <citation type="journal article" date="2019" name="Int. J. Syst. Evol. Microbiol.">
        <title>The Global Catalogue of Microorganisms (GCM) 10K type strain sequencing project: providing services to taxonomists for standard genome sequencing and annotation.</title>
        <authorList>
            <consortium name="The Broad Institute Genomics Platform"/>
            <consortium name="The Broad Institute Genome Sequencing Center for Infectious Disease"/>
            <person name="Wu L."/>
            <person name="Ma J."/>
        </authorList>
    </citation>
    <scope>NUCLEOTIDE SEQUENCE [LARGE SCALE GENOMIC DNA]</scope>
    <source>
        <strain evidence="3">CCUG 53915</strain>
    </source>
</reference>
<dbReference type="Pfam" id="PF06691">
    <property type="entry name" value="DUF1189"/>
    <property type="match status" value="1"/>
</dbReference>
<protein>
    <submittedName>
        <fullName evidence="2">DUF1189 family protein</fullName>
    </submittedName>
</protein>
<feature type="transmembrane region" description="Helical" evidence="1">
    <location>
        <begin position="70"/>
        <end position="94"/>
    </location>
</feature>
<keyword evidence="1" id="KW-0812">Transmembrane</keyword>
<name>A0ABW3TT14_9BACL</name>
<dbReference type="EMBL" id="JBHTLT010000013">
    <property type="protein sequence ID" value="MFD1203901.1"/>
    <property type="molecule type" value="Genomic_DNA"/>
</dbReference>
<dbReference type="InterPro" id="IPR009574">
    <property type="entry name" value="DUF1189"/>
</dbReference>
<comment type="caution">
    <text evidence="2">The sequence shown here is derived from an EMBL/GenBank/DDBJ whole genome shotgun (WGS) entry which is preliminary data.</text>
</comment>
<feature type="transmembrane region" description="Helical" evidence="1">
    <location>
        <begin position="142"/>
        <end position="162"/>
    </location>
</feature>
<keyword evidence="1" id="KW-1133">Transmembrane helix</keyword>
<dbReference type="RefSeq" id="WP_381479650.1">
    <property type="nucleotide sequence ID" value="NZ_JBHTLT010000013.1"/>
</dbReference>
<gene>
    <name evidence="2" type="ORF">ACFQ38_01985</name>
</gene>
<evidence type="ECO:0000313" key="2">
    <source>
        <dbReference type="EMBL" id="MFD1203901.1"/>
    </source>
</evidence>
<sequence>MKFHQLFLAAFHEPKKLAAFRLLPIGKVMRYIFIFIFIMTSLSFLRFTFGDSNLFEASPELMEYSKTIGGLIYPMAFIFQLVISTFYLFVRISLFAYLGTLTAKLMKRRAEFRHVWRTAAIAITVPLIVTLAIDFLPSFKTAGIIITSIVHLLYIVSAIKYYPKSAR</sequence>
<accession>A0ABW3TT14</accession>
<keyword evidence="3" id="KW-1185">Reference proteome</keyword>
<dbReference type="Proteomes" id="UP001597231">
    <property type="component" value="Unassembled WGS sequence"/>
</dbReference>
<feature type="transmembrane region" description="Helical" evidence="1">
    <location>
        <begin position="115"/>
        <end position="136"/>
    </location>
</feature>
<evidence type="ECO:0000256" key="1">
    <source>
        <dbReference type="SAM" id="Phobius"/>
    </source>
</evidence>
<evidence type="ECO:0000313" key="3">
    <source>
        <dbReference type="Proteomes" id="UP001597231"/>
    </source>
</evidence>
<feature type="transmembrane region" description="Helical" evidence="1">
    <location>
        <begin position="31"/>
        <end position="50"/>
    </location>
</feature>
<organism evidence="2 3">
    <name type="scientific">Sporosarcina contaminans</name>
    <dbReference type="NCBI Taxonomy" id="633403"/>
    <lineage>
        <taxon>Bacteria</taxon>
        <taxon>Bacillati</taxon>
        <taxon>Bacillota</taxon>
        <taxon>Bacilli</taxon>
        <taxon>Bacillales</taxon>
        <taxon>Caryophanaceae</taxon>
        <taxon>Sporosarcina</taxon>
    </lineage>
</organism>
<proteinExistence type="predicted"/>
<keyword evidence="1" id="KW-0472">Membrane</keyword>